<name>A0ABP0KEF0_9DINO</name>
<keyword evidence="9" id="KW-0966">Cell projection</keyword>
<dbReference type="InterPro" id="IPR036322">
    <property type="entry name" value="WD40_repeat_dom_sf"/>
</dbReference>
<keyword evidence="4" id="KW-0853">WD repeat</keyword>
<dbReference type="InterPro" id="IPR036397">
    <property type="entry name" value="RNaseH_sf"/>
</dbReference>
<evidence type="ECO:0000256" key="8">
    <source>
        <dbReference type="ARBA" id="ARBA00023212"/>
    </source>
</evidence>
<accession>A0ABP0KEF0</accession>
<dbReference type="PANTHER" id="PTHR12442:SF12">
    <property type="entry name" value="DYNEIN AXONEMAL INTERMEDIATE CHAIN 4"/>
    <property type="match status" value="1"/>
</dbReference>
<evidence type="ECO:0000256" key="10">
    <source>
        <dbReference type="ARBA" id="ARBA00024190"/>
    </source>
</evidence>
<dbReference type="PANTHER" id="PTHR12442">
    <property type="entry name" value="DYNEIN INTERMEDIATE CHAIN"/>
    <property type="match status" value="1"/>
</dbReference>
<gene>
    <name evidence="12" type="ORF">SCF082_LOCUS16877</name>
</gene>
<dbReference type="InterPro" id="IPR050687">
    <property type="entry name" value="Dynein_IC"/>
</dbReference>
<evidence type="ECO:0000256" key="5">
    <source>
        <dbReference type="ARBA" id="ARBA00022737"/>
    </source>
</evidence>
<evidence type="ECO:0000259" key="11">
    <source>
        <dbReference type="PROSITE" id="PS50994"/>
    </source>
</evidence>
<evidence type="ECO:0000313" key="13">
    <source>
        <dbReference type="Proteomes" id="UP001642464"/>
    </source>
</evidence>
<evidence type="ECO:0000313" key="12">
    <source>
        <dbReference type="EMBL" id="CAK9024996.1"/>
    </source>
</evidence>
<keyword evidence="3" id="KW-0963">Cytoplasm</keyword>
<organism evidence="12 13">
    <name type="scientific">Durusdinium trenchii</name>
    <dbReference type="NCBI Taxonomy" id="1381693"/>
    <lineage>
        <taxon>Eukaryota</taxon>
        <taxon>Sar</taxon>
        <taxon>Alveolata</taxon>
        <taxon>Dinophyceae</taxon>
        <taxon>Suessiales</taxon>
        <taxon>Symbiodiniaceae</taxon>
        <taxon>Durusdinium</taxon>
    </lineage>
</organism>
<comment type="caution">
    <text evidence="12">The sequence shown here is derived from an EMBL/GenBank/DDBJ whole genome shotgun (WGS) entry which is preliminary data.</text>
</comment>
<reference evidence="12 13" key="1">
    <citation type="submission" date="2024-02" db="EMBL/GenBank/DDBJ databases">
        <authorList>
            <person name="Chen Y."/>
            <person name="Shah S."/>
            <person name="Dougan E. K."/>
            <person name="Thang M."/>
            <person name="Chan C."/>
        </authorList>
    </citation>
    <scope>NUCLEOTIDE SEQUENCE [LARGE SCALE GENOMIC DNA]</scope>
</reference>
<keyword evidence="13" id="KW-1185">Reference proteome</keyword>
<dbReference type="Gene3D" id="3.30.420.10">
    <property type="entry name" value="Ribonuclease H-like superfamily/Ribonuclease H"/>
    <property type="match status" value="1"/>
</dbReference>
<keyword evidence="8" id="KW-0206">Cytoskeleton</keyword>
<evidence type="ECO:0000256" key="2">
    <source>
        <dbReference type="ARBA" id="ARBA00004430"/>
    </source>
</evidence>
<keyword evidence="7" id="KW-0969">Cilium</keyword>
<evidence type="ECO:0000256" key="6">
    <source>
        <dbReference type="ARBA" id="ARBA00022846"/>
    </source>
</evidence>
<keyword evidence="5" id="KW-0677">Repeat</keyword>
<dbReference type="InterPro" id="IPR001584">
    <property type="entry name" value="Integrase_cat-core"/>
</dbReference>
<dbReference type="InterPro" id="IPR015943">
    <property type="entry name" value="WD40/YVTN_repeat-like_dom_sf"/>
</dbReference>
<dbReference type="EMBL" id="CAXAMM010011101">
    <property type="protein sequence ID" value="CAK9024996.1"/>
    <property type="molecule type" value="Genomic_DNA"/>
</dbReference>
<dbReference type="SUPFAM" id="SSF50978">
    <property type="entry name" value="WD40 repeat-like"/>
    <property type="match status" value="1"/>
</dbReference>
<dbReference type="Gene3D" id="2.130.10.10">
    <property type="entry name" value="YVTN repeat-like/Quinoprotein amine dehydrogenase"/>
    <property type="match status" value="1"/>
</dbReference>
<sequence length="528" mass="59874">MLAPQARKKGGESRIQTKAFGDHLIADHVVVRANIEEGSRGERVALVVKDLHTKFRSIYPSQSKSSDEVVIALQHFVAPDDAVEVIYTDNSRELIAGIKELGYRHQTSVEYVDSSKSFIEREVRNMLEGARTNLVQSGMPLQYWPLAIQHFAMATNTSDQLDSSPSPWELRFGEMFEGMAIPFGAKVLFWNNPNRADNTAGKLSPTSVEGVFLGYHVQPGHKWRGELVAYIHHTKDRFLDAFIGDPLSECQIWLFADADWAGDEEAKSECMRWLDKEINTFKQQHPKAKVLLYGSLPCTGGSPWGNVNKQTEEGLERIKEQQKEFTKLFKSFAKLMRDHLDSRTFVAFELSRRCRYWHWPSVLAFIKRHNLQGYNFDGCMFGVRDNHGIDFPRHDPSTYLVGTEEGLVAVLGFRLAGRDFRCEFAIFGTGPLLTFQSTDLYDAVNDVVWAPQNSTSFAAAMDDGRIELWDLAEKPLDPIVVHYPQAEKPQRRRTCVRFSPNSPVLVAGALGGRRNAKDERRWAGWMGV</sequence>
<dbReference type="PROSITE" id="PS50994">
    <property type="entry name" value="INTEGRASE"/>
    <property type="match status" value="1"/>
</dbReference>
<comment type="subcellular location">
    <subcellularLocation>
        <location evidence="1">Cell projection</location>
        <location evidence="1">Cilium</location>
        <location evidence="1">Flagellum</location>
    </subcellularLocation>
    <subcellularLocation>
        <location evidence="2">Cytoplasm</location>
        <location evidence="2">Cytoskeleton</location>
        <location evidence="2">Cilium axoneme</location>
    </subcellularLocation>
    <subcellularLocation>
        <location evidence="10">Dynein axonemal particle</location>
    </subcellularLocation>
</comment>
<dbReference type="InterPro" id="IPR012337">
    <property type="entry name" value="RNaseH-like_sf"/>
</dbReference>
<proteinExistence type="predicted"/>
<evidence type="ECO:0000256" key="3">
    <source>
        <dbReference type="ARBA" id="ARBA00022490"/>
    </source>
</evidence>
<protein>
    <submittedName>
        <fullName evidence="12">Ciliary</fullName>
    </submittedName>
</protein>
<evidence type="ECO:0000256" key="9">
    <source>
        <dbReference type="ARBA" id="ARBA00023273"/>
    </source>
</evidence>
<evidence type="ECO:0000256" key="4">
    <source>
        <dbReference type="ARBA" id="ARBA00022574"/>
    </source>
</evidence>
<evidence type="ECO:0000256" key="7">
    <source>
        <dbReference type="ARBA" id="ARBA00023069"/>
    </source>
</evidence>
<feature type="domain" description="Integrase catalytic" evidence="11">
    <location>
        <begin position="14"/>
        <end position="175"/>
    </location>
</feature>
<dbReference type="Proteomes" id="UP001642464">
    <property type="component" value="Unassembled WGS sequence"/>
</dbReference>
<keyword evidence="6" id="KW-0282">Flagellum</keyword>
<evidence type="ECO:0000256" key="1">
    <source>
        <dbReference type="ARBA" id="ARBA00004230"/>
    </source>
</evidence>
<dbReference type="SUPFAM" id="SSF53098">
    <property type="entry name" value="Ribonuclease H-like"/>
    <property type="match status" value="1"/>
</dbReference>